<protein>
    <recommendedName>
        <fullName evidence="1">Apple domain-containing protein</fullName>
    </recommendedName>
</protein>
<comment type="caution">
    <text evidence="2">The sequence shown here is derived from an EMBL/GenBank/DDBJ whole genome shotgun (WGS) entry which is preliminary data.</text>
</comment>
<organism evidence="2 3">
    <name type="scientific">Sinanodonta woodiana</name>
    <name type="common">Chinese pond mussel</name>
    <name type="synonym">Anodonta woodiana</name>
    <dbReference type="NCBI Taxonomy" id="1069815"/>
    <lineage>
        <taxon>Eukaryota</taxon>
        <taxon>Metazoa</taxon>
        <taxon>Spiralia</taxon>
        <taxon>Lophotrochozoa</taxon>
        <taxon>Mollusca</taxon>
        <taxon>Bivalvia</taxon>
        <taxon>Autobranchia</taxon>
        <taxon>Heteroconchia</taxon>
        <taxon>Palaeoheterodonta</taxon>
        <taxon>Unionida</taxon>
        <taxon>Unionoidea</taxon>
        <taxon>Unionidae</taxon>
        <taxon>Unioninae</taxon>
        <taxon>Sinanodonta</taxon>
    </lineage>
</organism>
<evidence type="ECO:0000313" key="2">
    <source>
        <dbReference type="EMBL" id="KAL3872544.1"/>
    </source>
</evidence>
<dbReference type="Pfam" id="PF00024">
    <property type="entry name" value="PAN_1"/>
    <property type="match status" value="1"/>
</dbReference>
<sequence>MSIALILERNNMDTINYVSFKIYGYAGIVNIGGLRIGGLSGIFKGRDFHKGEVKSEKFKKLDGHRIINIMKTINCSNKLQCCSRCLEEAGCVSVNFRMNYPNMNCDLNWKTPLDENVSLEKTDNTAVFYIINSPWKLVFRVTAGRITNPYTAWKNGTGTDNSDNCMLLYPPSCTSYYRHKLLDTWQNWSITQVKFAVYTNKTLGAQIVFNGTGSDMESWFSKDRVMETSWTDLASSYQKFFSLEGDSPWGRHFFIHGPYYSCSTDYGWILINSGIRPYCPFDIHGAYPAIIYARSGMKSIYGSQGYGEADVLAVYIKQT</sequence>
<keyword evidence="3" id="KW-1185">Reference proteome</keyword>
<reference evidence="2 3" key="1">
    <citation type="submission" date="2024-11" db="EMBL/GenBank/DDBJ databases">
        <title>Chromosome-level genome assembly of the freshwater bivalve Anodonta woodiana.</title>
        <authorList>
            <person name="Chen X."/>
        </authorList>
    </citation>
    <scope>NUCLEOTIDE SEQUENCE [LARGE SCALE GENOMIC DNA]</scope>
    <source>
        <strain evidence="2">MN2024</strain>
        <tissue evidence="2">Gills</tissue>
    </source>
</reference>
<dbReference type="InterPro" id="IPR003609">
    <property type="entry name" value="Pan_app"/>
</dbReference>
<proteinExistence type="predicted"/>
<gene>
    <name evidence="2" type="ORF">ACJMK2_035767</name>
</gene>
<feature type="domain" description="Apple" evidence="1">
    <location>
        <begin position="59"/>
        <end position="128"/>
    </location>
</feature>
<dbReference type="AlphaFoldDB" id="A0ABD3WF48"/>
<dbReference type="Proteomes" id="UP001634394">
    <property type="component" value="Unassembled WGS sequence"/>
</dbReference>
<evidence type="ECO:0000259" key="1">
    <source>
        <dbReference type="Pfam" id="PF00024"/>
    </source>
</evidence>
<accession>A0ABD3WF48</accession>
<dbReference type="EMBL" id="JBJQND010000006">
    <property type="protein sequence ID" value="KAL3872544.1"/>
    <property type="molecule type" value="Genomic_DNA"/>
</dbReference>
<name>A0ABD3WF48_SINWO</name>
<evidence type="ECO:0000313" key="3">
    <source>
        <dbReference type="Proteomes" id="UP001634394"/>
    </source>
</evidence>